<dbReference type="InterPro" id="IPR006674">
    <property type="entry name" value="HD_domain"/>
</dbReference>
<dbReference type="Pfam" id="PF11871">
    <property type="entry name" value="DUF3391"/>
    <property type="match status" value="1"/>
</dbReference>
<dbReference type="Proteomes" id="UP000471640">
    <property type="component" value="Unassembled WGS sequence"/>
</dbReference>
<dbReference type="InterPro" id="IPR021812">
    <property type="entry name" value="DUF3391"/>
</dbReference>
<dbReference type="Pfam" id="PF13487">
    <property type="entry name" value="HD_5"/>
    <property type="match status" value="1"/>
</dbReference>
<dbReference type="CDD" id="cd00077">
    <property type="entry name" value="HDc"/>
    <property type="match status" value="1"/>
</dbReference>
<gene>
    <name evidence="3" type="ORF">G3480_19690</name>
</gene>
<keyword evidence="4" id="KW-1185">Reference proteome</keyword>
<dbReference type="InterPro" id="IPR006675">
    <property type="entry name" value="HDIG_dom"/>
</dbReference>
<evidence type="ECO:0000313" key="3">
    <source>
        <dbReference type="EMBL" id="NEX22503.1"/>
    </source>
</evidence>
<reference evidence="3 4" key="2">
    <citation type="submission" date="2020-02" db="EMBL/GenBank/DDBJ databases">
        <title>Genome sequences of Thiorhodococcus mannitoliphagus and Thiorhodococcus minor, purple sulfur photosynthetic bacteria in the gammaproteobacterial family, Chromatiaceae.</title>
        <authorList>
            <person name="Aviles F.A."/>
            <person name="Meyer T.E."/>
            <person name="Kyndt J.A."/>
        </authorList>
    </citation>
    <scope>NUCLEOTIDE SEQUENCE [LARGE SCALE GENOMIC DNA]</scope>
    <source>
        <strain evidence="3 4">DSM 18266</strain>
    </source>
</reference>
<protein>
    <submittedName>
        <fullName evidence="3">HD-GYP domain-containing protein</fullName>
    </submittedName>
</protein>
<feature type="domain" description="HD" evidence="1">
    <location>
        <begin position="162"/>
        <end position="288"/>
    </location>
</feature>
<dbReference type="PANTHER" id="PTHR43155:SF2">
    <property type="entry name" value="CYCLIC DI-GMP PHOSPHODIESTERASE PA4108"/>
    <property type="match status" value="1"/>
</dbReference>
<feature type="domain" description="HD-GYP" evidence="2">
    <location>
        <begin position="140"/>
        <end position="336"/>
    </location>
</feature>
<dbReference type="Gene3D" id="1.10.3210.10">
    <property type="entry name" value="Hypothetical protein af1432"/>
    <property type="match status" value="1"/>
</dbReference>
<dbReference type="InterPro" id="IPR003607">
    <property type="entry name" value="HD/PDEase_dom"/>
</dbReference>
<evidence type="ECO:0000259" key="1">
    <source>
        <dbReference type="PROSITE" id="PS51831"/>
    </source>
</evidence>
<evidence type="ECO:0000259" key="2">
    <source>
        <dbReference type="PROSITE" id="PS51832"/>
    </source>
</evidence>
<reference evidence="4" key="1">
    <citation type="journal article" date="2020" name="Microbiol. Resour. Announc.">
        <title>Draft Genome Sequences of Thiorhodococcus mannitoliphagus and Thiorhodococcus minor, Purple Sulfur Photosynthetic Bacteria in the Gammaproteobacterial Family Chromatiaceae.</title>
        <authorList>
            <person name="Aviles F.A."/>
            <person name="Meyer T.E."/>
            <person name="Kyndt J.A."/>
        </authorList>
    </citation>
    <scope>NUCLEOTIDE SEQUENCE [LARGE SCALE GENOMIC DNA]</scope>
    <source>
        <strain evidence="4">DSM 18266</strain>
    </source>
</reference>
<dbReference type="EMBL" id="JAAIJR010000104">
    <property type="protein sequence ID" value="NEX22503.1"/>
    <property type="molecule type" value="Genomic_DNA"/>
</dbReference>
<dbReference type="InterPro" id="IPR037522">
    <property type="entry name" value="HD_GYP_dom"/>
</dbReference>
<proteinExistence type="predicted"/>
<dbReference type="PROSITE" id="PS51832">
    <property type="entry name" value="HD_GYP"/>
    <property type="match status" value="1"/>
</dbReference>
<dbReference type="PANTHER" id="PTHR43155">
    <property type="entry name" value="CYCLIC DI-GMP PHOSPHODIESTERASE PA4108-RELATED"/>
    <property type="match status" value="1"/>
</dbReference>
<dbReference type="GO" id="GO:0008081">
    <property type="term" value="F:phosphoric diester hydrolase activity"/>
    <property type="evidence" value="ECO:0007669"/>
    <property type="project" value="UniProtKB-ARBA"/>
</dbReference>
<dbReference type="PROSITE" id="PS51831">
    <property type="entry name" value="HD"/>
    <property type="match status" value="1"/>
</dbReference>
<name>A0A6P1DZM6_9GAMM</name>
<accession>A0A6P1DZM6</accession>
<dbReference type="NCBIfam" id="TIGR00277">
    <property type="entry name" value="HDIG"/>
    <property type="match status" value="1"/>
</dbReference>
<dbReference type="RefSeq" id="WP_164655596.1">
    <property type="nucleotide sequence ID" value="NZ_JAAIJR010000104.1"/>
</dbReference>
<sequence>MIKKIAIEQLQVGMYVHDLNCGWMDHGFLRSQFAVKSQETLQQIRRTGTRELYIDSEKGADVVAAPTEAEVIAGLEDDLSQIAQDEQPDARPVSLAEERVQAKRIHTEAVNLVAGLMEDVRLGRQIDLERTQPVVSAMVGSIFRNPNALMGLARIRRMDRYTFEHSVNVSVLMVSFARSLELDRTLIHEIGMGALLHDIGKILVPSEILNKPGKLTDEEFVVMRSHVVHSRDTLARIPGFPAAALAVAAEHHERADGSGYPDKKDLKGITLAGKMASIVDVYDAITSDRVYHKGMEPHQALRKLLEWGAHHFDPQLVQQFIRCVGIYPVGTLVLLESGRLGVVMETGREELFHPVIRVVMDAKHRRYLPIEDLDLARQRKGREDRILNAESPQRWRIEPEEILQMPLR</sequence>
<dbReference type="SUPFAM" id="SSF109604">
    <property type="entry name" value="HD-domain/PDEase-like"/>
    <property type="match status" value="1"/>
</dbReference>
<evidence type="ECO:0000313" key="4">
    <source>
        <dbReference type="Proteomes" id="UP000471640"/>
    </source>
</evidence>
<dbReference type="AlphaFoldDB" id="A0A6P1DZM6"/>
<organism evidence="3 4">
    <name type="scientific">Thiorhodococcus mannitoliphagus</name>
    <dbReference type="NCBI Taxonomy" id="329406"/>
    <lineage>
        <taxon>Bacteria</taxon>
        <taxon>Pseudomonadati</taxon>
        <taxon>Pseudomonadota</taxon>
        <taxon>Gammaproteobacteria</taxon>
        <taxon>Chromatiales</taxon>
        <taxon>Chromatiaceae</taxon>
        <taxon>Thiorhodococcus</taxon>
    </lineage>
</organism>
<comment type="caution">
    <text evidence="3">The sequence shown here is derived from an EMBL/GenBank/DDBJ whole genome shotgun (WGS) entry which is preliminary data.</text>
</comment>
<dbReference type="SMART" id="SM00471">
    <property type="entry name" value="HDc"/>
    <property type="match status" value="1"/>
</dbReference>